<keyword evidence="1" id="KW-0812">Transmembrane</keyword>
<comment type="caution">
    <text evidence="2">The sequence shown here is derived from an EMBL/GenBank/DDBJ whole genome shotgun (WGS) entry which is preliminary data.</text>
</comment>
<organism evidence="2 3">
    <name type="scientific">Terrisporobacter othiniensis</name>
    <dbReference type="NCBI Taxonomy" id="1577792"/>
    <lineage>
        <taxon>Bacteria</taxon>
        <taxon>Bacillati</taxon>
        <taxon>Bacillota</taxon>
        <taxon>Clostridia</taxon>
        <taxon>Peptostreptococcales</taxon>
        <taxon>Peptostreptococcaceae</taxon>
        <taxon>Terrisporobacter</taxon>
    </lineage>
</organism>
<dbReference type="OrthoDB" id="1751619at2"/>
<evidence type="ECO:0000256" key="1">
    <source>
        <dbReference type="SAM" id="Phobius"/>
    </source>
</evidence>
<evidence type="ECO:0000313" key="3">
    <source>
        <dbReference type="Proteomes" id="UP000031189"/>
    </source>
</evidence>
<keyword evidence="3" id="KW-1185">Reference proteome</keyword>
<feature type="transmembrane region" description="Helical" evidence="1">
    <location>
        <begin position="38"/>
        <end position="63"/>
    </location>
</feature>
<dbReference type="EMBL" id="JWHR01000031">
    <property type="protein sequence ID" value="KHS58477.1"/>
    <property type="molecule type" value="Genomic_DNA"/>
</dbReference>
<dbReference type="Proteomes" id="UP000031189">
    <property type="component" value="Unassembled WGS sequence"/>
</dbReference>
<dbReference type="AlphaFoldDB" id="A0A0B3W7U4"/>
<gene>
    <name evidence="2" type="ORF">QX51_02365</name>
</gene>
<protein>
    <submittedName>
        <fullName evidence="2">Uncharacterized protein</fullName>
    </submittedName>
</protein>
<evidence type="ECO:0000313" key="2">
    <source>
        <dbReference type="EMBL" id="KHS58477.1"/>
    </source>
</evidence>
<proteinExistence type="predicted"/>
<sequence length="88" mass="10526">MYLNILEAESILGYKIGISVFKEKSGREIIRFADLIQMIYMLSFTFLIGALIWCLYYGLVIWYKDFFNKTKPIYTLFMLPENKFIIFI</sequence>
<keyword evidence="1" id="KW-0472">Membrane</keyword>
<keyword evidence="1" id="KW-1133">Transmembrane helix</keyword>
<dbReference type="RefSeq" id="WP_039678311.1">
    <property type="nucleotide sequence ID" value="NZ_JAXECK010000009.1"/>
</dbReference>
<reference evidence="2 3" key="1">
    <citation type="submission" date="2014-12" db="EMBL/GenBank/DDBJ databases">
        <title>Draft genome sequence of Terrisporobacter sp. 08-306576, isolated from the blood culture of a bacteremia patient.</title>
        <authorList>
            <person name="Lund L.C."/>
            <person name="Sydenham T.V."/>
            <person name="Hogh S.V."/>
            <person name="Skov M.N."/>
            <person name="Kemp M."/>
            <person name="Justesen U.S."/>
        </authorList>
    </citation>
    <scope>NUCLEOTIDE SEQUENCE [LARGE SCALE GENOMIC DNA]</scope>
    <source>
        <strain evidence="2 3">08-306576</strain>
    </source>
</reference>
<accession>A0A0B3W7U4</accession>
<name>A0A0B3W7U4_9FIRM</name>